<name>A0A852TZU7_9ACTN</name>
<dbReference type="RefSeq" id="WP_179643418.1">
    <property type="nucleotide sequence ID" value="NZ_JACCCC010000001.1"/>
</dbReference>
<comment type="caution">
    <text evidence="8">The sequence shown here is derived from an EMBL/GenBank/DDBJ whole genome shotgun (WGS) entry which is preliminary data.</text>
</comment>
<evidence type="ECO:0000256" key="1">
    <source>
        <dbReference type="ARBA" id="ARBA00004651"/>
    </source>
</evidence>
<evidence type="ECO:0000256" key="4">
    <source>
        <dbReference type="ARBA" id="ARBA00022989"/>
    </source>
</evidence>
<feature type="transmembrane region" description="Helical" evidence="7">
    <location>
        <begin position="44"/>
        <end position="65"/>
    </location>
</feature>
<dbReference type="GO" id="GO:0005886">
    <property type="term" value="C:plasma membrane"/>
    <property type="evidence" value="ECO:0007669"/>
    <property type="project" value="UniProtKB-SubCell"/>
</dbReference>
<feature type="transmembrane region" description="Helical" evidence="7">
    <location>
        <begin position="365"/>
        <end position="384"/>
    </location>
</feature>
<evidence type="ECO:0000256" key="3">
    <source>
        <dbReference type="ARBA" id="ARBA00022692"/>
    </source>
</evidence>
<proteinExistence type="predicted"/>
<feature type="transmembrane region" description="Helical" evidence="7">
    <location>
        <begin position="340"/>
        <end position="359"/>
    </location>
</feature>
<reference evidence="8 9" key="1">
    <citation type="submission" date="2020-07" db="EMBL/GenBank/DDBJ databases">
        <title>Sequencing the genomes of 1000 actinobacteria strains.</title>
        <authorList>
            <person name="Klenk H.-P."/>
        </authorList>
    </citation>
    <scope>NUCLEOTIDE SEQUENCE [LARGE SCALE GENOMIC DNA]</scope>
    <source>
        <strain evidence="8 9">CXB654</strain>
    </source>
</reference>
<feature type="transmembrane region" description="Helical" evidence="7">
    <location>
        <begin position="145"/>
        <end position="164"/>
    </location>
</feature>
<accession>A0A852TZU7</accession>
<evidence type="ECO:0000256" key="5">
    <source>
        <dbReference type="ARBA" id="ARBA00023136"/>
    </source>
</evidence>
<keyword evidence="4 7" id="KW-1133">Transmembrane helix</keyword>
<feature type="transmembrane region" description="Helical" evidence="7">
    <location>
        <begin position="305"/>
        <end position="328"/>
    </location>
</feature>
<keyword evidence="2" id="KW-1003">Cell membrane</keyword>
<dbReference type="InterPro" id="IPR036259">
    <property type="entry name" value="MFS_trans_sf"/>
</dbReference>
<feature type="compositionally biased region" description="Basic and acidic residues" evidence="6">
    <location>
        <begin position="398"/>
        <end position="413"/>
    </location>
</feature>
<dbReference type="Gene3D" id="1.20.1250.20">
    <property type="entry name" value="MFS general substrate transporter like domains"/>
    <property type="match status" value="1"/>
</dbReference>
<evidence type="ECO:0000256" key="2">
    <source>
        <dbReference type="ARBA" id="ARBA00022475"/>
    </source>
</evidence>
<feature type="region of interest" description="Disordered" evidence="6">
    <location>
        <begin position="394"/>
        <end position="413"/>
    </location>
</feature>
<organism evidence="8 9">
    <name type="scientific">Spinactinospora alkalitolerans</name>
    <dbReference type="NCBI Taxonomy" id="687207"/>
    <lineage>
        <taxon>Bacteria</taxon>
        <taxon>Bacillati</taxon>
        <taxon>Actinomycetota</taxon>
        <taxon>Actinomycetes</taxon>
        <taxon>Streptosporangiales</taxon>
        <taxon>Nocardiopsidaceae</taxon>
        <taxon>Spinactinospora</taxon>
    </lineage>
</organism>
<feature type="transmembrane region" description="Helical" evidence="7">
    <location>
        <begin position="170"/>
        <end position="199"/>
    </location>
</feature>
<gene>
    <name evidence="8" type="ORF">HDA32_002604</name>
</gene>
<feature type="transmembrane region" description="Helical" evidence="7">
    <location>
        <begin position="12"/>
        <end position="38"/>
    </location>
</feature>
<feature type="transmembrane region" description="Helical" evidence="7">
    <location>
        <begin position="102"/>
        <end position="124"/>
    </location>
</feature>
<dbReference type="EMBL" id="JACCCC010000001">
    <property type="protein sequence ID" value="NYE47484.1"/>
    <property type="molecule type" value="Genomic_DNA"/>
</dbReference>
<sequence>MSRATSPPRGGLARYVVAAALARSADAGGVVAVVLIVSSDGGPAWVGGLLGACITAPHLLGPFVARPLDTAADGRKVIALAALVHGATLAAAVLAYPHTPAAVPALLLIASGLVGPFLTGGISSRLPAIAGTTRHGQRRAQGWDVATYGLSGTLGPTIVALISAGSSPTVAALVLAAATFAAAGLVFLLPFAPPAAHGAQVPRPLRTLRIMLASGRLRRTLYLTIVVAWAVAVLPITAVHSTTELGAAAAAAGALTAAYGAGNLAGSAGMMLRPARGEADRLMTLLALTVAVALALALVAPNLWAAVLCYAAVGVANAYFFAATLAARTEYSPPQARGQIFVWIGALKITAGSAGTASAGAIIGVWAHLPLVLATAFTLLAALVSQLDRLAHRPAASGEKHGTPAEPDHGHRP</sequence>
<comment type="subcellular location">
    <subcellularLocation>
        <location evidence="1">Cell membrane</location>
        <topology evidence="1">Multi-pass membrane protein</topology>
    </subcellularLocation>
</comment>
<dbReference type="AlphaFoldDB" id="A0A852TZU7"/>
<protein>
    <submittedName>
        <fullName evidence="8">MFS family permease</fullName>
    </submittedName>
</protein>
<feature type="transmembrane region" description="Helical" evidence="7">
    <location>
        <begin position="245"/>
        <end position="270"/>
    </location>
</feature>
<dbReference type="Proteomes" id="UP000589036">
    <property type="component" value="Unassembled WGS sequence"/>
</dbReference>
<dbReference type="PANTHER" id="PTHR23513">
    <property type="entry name" value="INTEGRAL MEMBRANE EFFLUX PROTEIN-RELATED"/>
    <property type="match status" value="1"/>
</dbReference>
<feature type="transmembrane region" description="Helical" evidence="7">
    <location>
        <begin position="77"/>
        <end position="96"/>
    </location>
</feature>
<keyword evidence="5 7" id="KW-0472">Membrane</keyword>
<dbReference type="SUPFAM" id="SSF103473">
    <property type="entry name" value="MFS general substrate transporter"/>
    <property type="match status" value="1"/>
</dbReference>
<evidence type="ECO:0000256" key="6">
    <source>
        <dbReference type="SAM" id="MobiDB-lite"/>
    </source>
</evidence>
<keyword evidence="9" id="KW-1185">Reference proteome</keyword>
<dbReference type="PANTHER" id="PTHR23513:SF11">
    <property type="entry name" value="STAPHYLOFERRIN A TRANSPORTER"/>
    <property type="match status" value="1"/>
</dbReference>
<evidence type="ECO:0000313" key="9">
    <source>
        <dbReference type="Proteomes" id="UP000589036"/>
    </source>
</evidence>
<evidence type="ECO:0000313" key="8">
    <source>
        <dbReference type="EMBL" id="NYE47484.1"/>
    </source>
</evidence>
<evidence type="ECO:0000256" key="7">
    <source>
        <dbReference type="SAM" id="Phobius"/>
    </source>
</evidence>
<keyword evidence="3 7" id="KW-0812">Transmembrane</keyword>
<feature type="transmembrane region" description="Helical" evidence="7">
    <location>
        <begin position="282"/>
        <end position="299"/>
    </location>
</feature>
<feature type="transmembrane region" description="Helical" evidence="7">
    <location>
        <begin position="220"/>
        <end position="239"/>
    </location>
</feature>